<dbReference type="SMART" id="SM00283">
    <property type="entry name" value="MA"/>
    <property type="match status" value="1"/>
</dbReference>
<dbReference type="SMART" id="SM00304">
    <property type="entry name" value="HAMP"/>
    <property type="match status" value="1"/>
</dbReference>
<dbReference type="Proteomes" id="UP000478090">
    <property type="component" value="Unassembled WGS sequence"/>
</dbReference>
<comment type="similarity">
    <text evidence="2">Belongs to the methyl-accepting chemotaxis (MCP) protein family.</text>
</comment>
<keyword evidence="4" id="KW-1133">Transmembrane helix</keyword>
<evidence type="ECO:0000313" key="8">
    <source>
        <dbReference type="Proteomes" id="UP000478090"/>
    </source>
</evidence>
<dbReference type="PRINTS" id="PR00260">
    <property type="entry name" value="CHEMTRNSDUCR"/>
</dbReference>
<evidence type="ECO:0000256" key="4">
    <source>
        <dbReference type="SAM" id="Phobius"/>
    </source>
</evidence>
<gene>
    <name evidence="7" type="ORF">GTP27_23055</name>
</gene>
<accession>A0ABW9VSW7</accession>
<feature type="domain" description="HAMP" evidence="6">
    <location>
        <begin position="207"/>
        <end position="259"/>
    </location>
</feature>
<dbReference type="PROSITE" id="PS50111">
    <property type="entry name" value="CHEMOTAXIS_TRANSDUC_2"/>
    <property type="match status" value="1"/>
</dbReference>
<keyword evidence="4" id="KW-0472">Membrane</keyword>
<dbReference type="CDD" id="cd06225">
    <property type="entry name" value="HAMP"/>
    <property type="match status" value="1"/>
</dbReference>
<dbReference type="PROSITE" id="PS50885">
    <property type="entry name" value="HAMP"/>
    <property type="match status" value="1"/>
</dbReference>
<sequence>MTFAKKLYVLLAAAVMGMCAVGLISYLQISTVFEAANYANVNTLPSVEQLDNVDEAFGRMRIDTWKHLATSDQSERDKIASDMANAEAKIRDALTRYEKEDISDEQDRVLLSGVRKTIADYYPARDKVLKLSTSGDVEQARKAQLSNQEIIARADRAISDHRAYNIKLADEGSKRAESVHARSAWISIAITVLFAVGIAIAGHILIDRLSNALKDAVKIADEVAAGDLTREDMNSGSDEVGQLLAALNLMSSKLSTIIGEVQEGATAIQTASHEIASGNMDLSARTEQQAGALEETAASIEELTSTVQNNAESTTQARQLANEAAETAIQGGEVVAQVIETMAAINASSVRIVDIISVIDGIAFQTNILALNAAVEAARAGEQGRGFAVVATEVRNLAQRSASAAKEIKMLIDDSVAQVSQGDELVHKAGAAMERLVEGVNNVARIIGEIADAGIQQSSGLHQVNQAVGEMDSFTQQNAALVEQSAAAATAMSEQAQNLNQLIGQFTLRAGISHATMAKHLPRRTANATLGYTPSI</sequence>
<comment type="caution">
    <text evidence="7">The sequence shown here is derived from an EMBL/GenBank/DDBJ whole genome shotgun (WGS) entry which is preliminary data.</text>
</comment>
<evidence type="ECO:0000256" key="3">
    <source>
        <dbReference type="PROSITE-ProRule" id="PRU00284"/>
    </source>
</evidence>
<feature type="transmembrane region" description="Helical" evidence="4">
    <location>
        <begin position="184"/>
        <end position="206"/>
    </location>
</feature>
<feature type="transmembrane region" description="Helical" evidence="4">
    <location>
        <begin position="7"/>
        <end position="27"/>
    </location>
</feature>
<dbReference type="PANTHER" id="PTHR43531">
    <property type="entry name" value="PROTEIN ICFG"/>
    <property type="match status" value="1"/>
</dbReference>
<name>A0ABW9VSW7_9BURK</name>
<dbReference type="Gene3D" id="1.10.287.950">
    <property type="entry name" value="Methyl-accepting chemotaxis protein"/>
    <property type="match status" value="1"/>
</dbReference>
<dbReference type="Pfam" id="PF00015">
    <property type="entry name" value="MCPsignal"/>
    <property type="match status" value="1"/>
</dbReference>
<keyword evidence="8" id="KW-1185">Reference proteome</keyword>
<keyword evidence="4" id="KW-0812">Transmembrane</keyword>
<keyword evidence="3" id="KW-0807">Transducer</keyword>
<evidence type="ECO:0000256" key="1">
    <source>
        <dbReference type="ARBA" id="ARBA00022500"/>
    </source>
</evidence>
<dbReference type="CDD" id="cd11386">
    <property type="entry name" value="MCP_signal"/>
    <property type="match status" value="1"/>
</dbReference>
<dbReference type="InterPro" id="IPR004089">
    <property type="entry name" value="MCPsignal_dom"/>
</dbReference>
<dbReference type="InterPro" id="IPR024478">
    <property type="entry name" value="HlyB_4HB_MCP"/>
</dbReference>
<dbReference type="RefSeq" id="WP_161041427.1">
    <property type="nucleotide sequence ID" value="NZ_WWCM01000040.1"/>
</dbReference>
<dbReference type="PANTHER" id="PTHR43531:SF11">
    <property type="entry name" value="METHYL-ACCEPTING CHEMOTAXIS PROTEIN 3"/>
    <property type="match status" value="1"/>
</dbReference>
<dbReference type="InterPro" id="IPR003660">
    <property type="entry name" value="HAMP_dom"/>
</dbReference>
<keyword evidence="1" id="KW-0145">Chemotaxis</keyword>
<feature type="domain" description="Methyl-accepting transducer" evidence="5">
    <location>
        <begin position="264"/>
        <end position="493"/>
    </location>
</feature>
<proteinExistence type="inferred from homology"/>
<evidence type="ECO:0000313" key="7">
    <source>
        <dbReference type="EMBL" id="MYM42180.1"/>
    </source>
</evidence>
<dbReference type="SUPFAM" id="SSF58104">
    <property type="entry name" value="Methyl-accepting chemotaxis protein (MCP) signaling domain"/>
    <property type="match status" value="1"/>
</dbReference>
<organism evidence="7 8">
    <name type="scientific">Duganella qianjiadongensis</name>
    <dbReference type="NCBI Taxonomy" id="2692176"/>
    <lineage>
        <taxon>Bacteria</taxon>
        <taxon>Pseudomonadati</taxon>
        <taxon>Pseudomonadota</taxon>
        <taxon>Betaproteobacteria</taxon>
        <taxon>Burkholderiales</taxon>
        <taxon>Oxalobacteraceae</taxon>
        <taxon>Telluria group</taxon>
        <taxon>Duganella</taxon>
    </lineage>
</organism>
<dbReference type="InterPro" id="IPR004090">
    <property type="entry name" value="Chemotax_Me-accpt_rcpt"/>
</dbReference>
<evidence type="ECO:0000256" key="2">
    <source>
        <dbReference type="ARBA" id="ARBA00029447"/>
    </source>
</evidence>
<protein>
    <submittedName>
        <fullName evidence="7">HAMP domain-containing protein</fullName>
    </submittedName>
</protein>
<reference evidence="7 8" key="1">
    <citation type="submission" date="2019-12" db="EMBL/GenBank/DDBJ databases">
        <title>Novel species isolated from a subtropical stream in China.</title>
        <authorList>
            <person name="Lu H."/>
        </authorList>
    </citation>
    <scope>NUCLEOTIDE SEQUENCE [LARGE SCALE GENOMIC DNA]</scope>
    <source>
        <strain evidence="7 8">CY13W</strain>
    </source>
</reference>
<evidence type="ECO:0000259" key="6">
    <source>
        <dbReference type="PROSITE" id="PS50885"/>
    </source>
</evidence>
<dbReference type="InterPro" id="IPR051310">
    <property type="entry name" value="MCP_chemotaxis"/>
</dbReference>
<dbReference type="EMBL" id="WWCM01000040">
    <property type="protein sequence ID" value="MYM42180.1"/>
    <property type="molecule type" value="Genomic_DNA"/>
</dbReference>
<evidence type="ECO:0000259" key="5">
    <source>
        <dbReference type="PROSITE" id="PS50111"/>
    </source>
</evidence>
<dbReference type="Pfam" id="PF00672">
    <property type="entry name" value="HAMP"/>
    <property type="match status" value="1"/>
</dbReference>
<dbReference type="Pfam" id="PF12729">
    <property type="entry name" value="4HB_MCP_1"/>
    <property type="match status" value="1"/>
</dbReference>